<evidence type="ECO:0000256" key="6">
    <source>
        <dbReference type="SAM" id="MobiDB-lite"/>
    </source>
</evidence>
<proteinExistence type="predicted"/>
<comment type="subcellular location">
    <subcellularLocation>
        <location evidence="1">Membrane</location>
    </subcellularLocation>
</comment>
<feature type="transmembrane region" description="Helical" evidence="7">
    <location>
        <begin position="218"/>
        <end position="238"/>
    </location>
</feature>
<evidence type="ECO:0000256" key="7">
    <source>
        <dbReference type="SAM" id="Phobius"/>
    </source>
</evidence>
<dbReference type="Pfam" id="PF07738">
    <property type="entry name" value="Sad1_UNC"/>
    <property type="match status" value="2"/>
</dbReference>
<dbReference type="Gene3D" id="2.60.120.260">
    <property type="entry name" value="Galactose-binding domain-like"/>
    <property type="match status" value="1"/>
</dbReference>
<dbReference type="Proteomes" id="UP000799772">
    <property type="component" value="Unassembled WGS sequence"/>
</dbReference>
<protein>
    <recommendedName>
        <fullName evidence="8">SUN domain-containing protein</fullName>
    </recommendedName>
</protein>
<dbReference type="AlphaFoldDB" id="A0A9P4IL63"/>
<dbReference type="GO" id="GO:0043495">
    <property type="term" value="F:protein-membrane adaptor activity"/>
    <property type="evidence" value="ECO:0007669"/>
    <property type="project" value="TreeGrafter"/>
</dbReference>
<feature type="coiled-coil region" evidence="5">
    <location>
        <begin position="268"/>
        <end position="316"/>
    </location>
</feature>
<dbReference type="OrthoDB" id="342281at2759"/>
<dbReference type="InterPro" id="IPR012919">
    <property type="entry name" value="SUN_dom"/>
</dbReference>
<evidence type="ECO:0000256" key="4">
    <source>
        <dbReference type="ARBA" id="ARBA00023136"/>
    </source>
</evidence>
<keyword evidence="5" id="KW-0175">Coiled coil</keyword>
<feature type="region of interest" description="Disordered" evidence="6">
    <location>
        <begin position="111"/>
        <end position="162"/>
    </location>
</feature>
<dbReference type="EMBL" id="ML978122">
    <property type="protein sequence ID" value="KAF2103551.1"/>
    <property type="molecule type" value="Genomic_DNA"/>
</dbReference>
<keyword evidence="3 7" id="KW-1133">Transmembrane helix</keyword>
<evidence type="ECO:0000256" key="1">
    <source>
        <dbReference type="ARBA" id="ARBA00004370"/>
    </source>
</evidence>
<evidence type="ECO:0000259" key="8">
    <source>
        <dbReference type="PROSITE" id="PS51469"/>
    </source>
</evidence>
<keyword evidence="4 7" id="KW-0472">Membrane</keyword>
<organism evidence="9 10">
    <name type="scientific">Rhizodiscina lignyota</name>
    <dbReference type="NCBI Taxonomy" id="1504668"/>
    <lineage>
        <taxon>Eukaryota</taxon>
        <taxon>Fungi</taxon>
        <taxon>Dikarya</taxon>
        <taxon>Ascomycota</taxon>
        <taxon>Pezizomycotina</taxon>
        <taxon>Dothideomycetes</taxon>
        <taxon>Pleosporomycetidae</taxon>
        <taxon>Aulographales</taxon>
        <taxon>Rhizodiscinaceae</taxon>
        <taxon>Rhizodiscina</taxon>
    </lineage>
</organism>
<feature type="domain" description="SUN" evidence="8">
    <location>
        <begin position="489"/>
        <end position="681"/>
    </location>
</feature>
<feature type="compositionally biased region" description="Low complexity" evidence="6">
    <location>
        <begin position="36"/>
        <end position="61"/>
    </location>
</feature>
<evidence type="ECO:0000313" key="9">
    <source>
        <dbReference type="EMBL" id="KAF2103551.1"/>
    </source>
</evidence>
<comment type="caution">
    <text evidence="9">The sequence shown here is derived from an EMBL/GenBank/DDBJ whole genome shotgun (WGS) entry which is preliminary data.</text>
</comment>
<feature type="region of interest" description="Disordered" evidence="6">
    <location>
        <begin position="1"/>
        <end position="94"/>
    </location>
</feature>
<accession>A0A9P4IL63</accession>
<gene>
    <name evidence="9" type="ORF">NA57DRAFT_53068</name>
</gene>
<dbReference type="PANTHER" id="PTHR12911:SF8">
    <property type="entry name" value="KLAROID PROTEIN-RELATED"/>
    <property type="match status" value="1"/>
</dbReference>
<dbReference type="InterPro" id="IPR045119">
    <property type="entry name" value="SUN1-5"/>
</dbReference>
<evidence type="ECO:0000256" key="5">
    <source>
        <dbReference type="SAM" id="Coils"/>
    </source>
</evidence>
<dbReference type="PANTHER" id="PTHR12911">
    <property type="entry name" value="SAD1/UNC-84-LIKE PROTEIN-RELATED"/>
    <property type="match status" value="1"/>
</dbReference>
<keyword evidence="10" id="KW-1185">Reference proteome</keyword>
<evidence type="ECO:0000256" key="3">
    <source>
        <dbReference type="ARBA" id="ARBA00022989"/>
    </source>
</evidence>
<dbReference type="PROSITE" id="PS51469">
    <property type="entry name" value="SUN"/>
    <property type="match status" value="1"/>
</dbReference>
<reference evidence="9" key="1">
    <citation type="journal article" date="2020" name="Stud. Mycol.">
        <title>101 Dothideomycetes genomes: a test case for predicting lifestyles and emergence of pathogens.</title>
        <authorList>
            <person name="Haridas S."/>
            <person name="Albert R."/>
            <person name="Binder M."/>
            <person name="Bloem J."/>
            <person name="Labutti K."/>
            <person name="Salamov A."/>
            <person name="Andreopoulos B."/>
            <person name="Baker S."/>
            <person name="Barry K."/>
            <person name="Bills G."/>
            <person name="Bluhm B."/>
            <person name="Cannon C."/>
            <person name="Castanera R."/>
            <person name="Culley D."/>
            <person name="Daum C."/>
            <person name="Ezra D."/>
            <person name="Gonzalez J."/>
            <person name="Henrissat B."/>
            <person name="Kuo A."/>
            <person name="Liang C."/>
            <person name="Lipzen A."/>
            <person name="Lutzoni F."/>
            <person name="Magnuson J."/>
            <person name="Mondo S."/>
            <person name="Nolan M."/>
            <person name="Ohm R."/>
            <person name="Pangilinan J."/>
            <person name="Park H.-J."/>
            <person name="Ramirez L."/>
            <person name="Alfaro M."/>
            <person name="Sun H."/>
            <person name="Tritt A."/>
            <person name="Yoshinaga Y."/>
            <person name="Zwiers L.-H."/>
            <person name="Turgeon B."/>
            <person name="Goodwin S."/>
            <person name="Spatafora J."/>
            <person name="Crous P."/>
            <person name="Grigoriev I."/>
        </authorList>
    </citation>
    <scope>NUCLEOTIDE SEQUENCE</scope>
    <source>
        <strain evidence="9">CBS 133067</strain>
    </source>
</reference>
<feature type="compositionally biased region" description="Low complexity" evidence="6">
    <location>
        <begin position="137"/>
        <end position="154"/>
    </location>
</feature>
<evidence type="ECO:0000256" key="2">
    <source>
        <dbReference type="ARBA" id="ARBA00022692"/>
    </source>
</evidence>
<dbReference type="GO" id="GO:0034993">
    <property type="term" value="C:meiotic nuclear membrane microtubule tethering complex"/>
    <property type="evidence" value="ECO:0007669"/>
    <property type="project" value="TreeGrafter"/>
</dbReference>
<keyword evidence="2 7" id="KW-0812">Transmembrane</keyword>
<feature type="compositionally biased region" description="Polar residues" evidence="6">
    <location>
        <begin position="83"/>
        <end position="94"/>
    </location>
</feature>
<dbReference type="Gene3D" id="1.20.5.340">
    <property type="match status" value="1"/>
</dbReference>
<evidence type="ECO:0000313" key="10">
    <source>
        <dbReference type="Proteomes" id="UP000799772"/>
    </source>
</evidence>
<sequence>MATPRRSSRLASRDTTPAAGPANPTSGTAIPSATPARSVAGSVAVSASGRRPRRGASTAGGDTAMSGALPPSQSRLSHGYGTTGRSSLAAPTTHDSAATSFAALLNQAREDTTVHGEASHAASRQPSVIPEVEEPAPESSIRASARASLSREPSVAPSAEVADTSVDASRSFGVQREAGVIPTSGLASEPVGVAPANARPRPRDRDPAVPWIFQGRNILYLFGSAVLIGYIMVLLFGGEIPNGDGSSFQTYGQRMKSNTSPVTMEQMAAQMVAQVTEANAKLDEANARVDWANARVDEANTRVAATTSKVDALNAEIATLKHSLPQYIAVYRNPDTGGYELLDHFWQALDSKFAEEYGRGDMPWKDWLRRNAHLIDTITRSRMDVHFDRSMAAALENYHVISRNEVLEMTKDLHGQMNRYFAGSNDWMKKQADQAVHSVLHSFLSDLGADFDNYDRPYMPWAFGAKLIQHLQNNANALNQVNFFSPKLGTIVNPHLTSATMAKGTKTVTQWLYALTPMVMTPNRPVEALLPWQEPGDCWCAAKADGKSQIGVILPYPVYPTAFVIEHVPKQGTLDIGSAPRDIELWVQAPSPAARDALANAYETINPGQPCLGGGSMPNNYVCVGKAVYDVDGWNHVQSFRLGVDFKALGIEVRQVVVRVTENHGQAWTCLYRTRLHGELAVKLG</sequence>
<name>A0A9P4IL63_9PEZI</name>